<comment type="caution">
    <text evidence="6">The sequence shown here is derived from an EMBL/GenBank/DDBJ whole genome shotgun (WGS) entry which is preliminary data.</text>
</comment>
<dbReference type="GO" id="GO:0022857">
    <property type="term" value="F:transmembrane transporter activity"/>
    <property type="evidence" value="ECO:0007669"/>
    <property type="project" value="TreeGrafter"/>
</dbReference>
<evidence type="ECO:0008006" key="8">
    <source>
        <dbReference type="Google" id="ProtNLM"/>
    </source>
</evidence>
<dbReference type="PANTHER" id="PTHR23502">
    <property type="entry name" value="MAJOR FACILITATOR SUPERFAMILY"/>
    <property type="match status" value="1"/>
</dbReference>
<evidence type="ECO:0000256" key="5">
    <source>
        <dbReference type="SAM" id="Phobius"/>
    </source>
</evidence>
<dbReference type="RefSeq" id="XP_056042424.1">
    <property type="nucleotide sequence ID" value="XM_056185176.1"/>
</dbReference>
<name>A0AAD7QP96_9ASCO</name>
<evidence type="ECO:0000256" key="1">
    <source>
        <dbReference type="ARBA" id="ARBA00004141"/>
    </source>
</evidence>
<evidence type="ECO:0000313" key="6">
    <source>
        <dbReference type="EMBL" id="KAJ8098974.1"/>
    </source>
</evidence>
<protein>
    <recommendedName>
        <fullName evidence="8">Major facilitator superfamily (MFS) profile domain-containing protein</fullName>
    </recommendedName>
</protein>
<proteinExistence type="predicted"/>
<reference evidence="6" key="1">
    <citation type="submission" date="2023-03" db="EMBL/GenBank/DDBJ databases">
        <title>Near-Complete genome sequence of Lipomyces tetrasporous NRRL Y-64009, an oleaginous yeast capable of growing on lignocellulosic hydrolysates.</title>
        <authorList>
            <consortium name="Lawrence Berkeley National Laboratory"/>
            <person name="Jagtap S.S."/>
            <person name="Liu J.-J."/>
            <person name="Walukiewicz H.E."/>
            <person name="Pangilinan J."/>
            <person name="Lipzen A."/>
            <person name="Ahrendt S."/>
            <person name="Koriabine M."/>
            <person name="Cobaugh K."/>
            <person name="Salamov A."/>
            <person name="Yoshinaga Y."/>
            <person name="Ng V."/>
            <person name="Daum C."/>
            <person name="Grigoriev I.V."/>
            <person name="Slininger P.J."/>
            <person name="Dien B.S."/>
            <person name="Jin Y.-S."/>
            <person name="Rao C.V."/>
        </authorList>
    </citation>
    <scope>NUCLEOTIDE SEQUENCE</scope>
    <source>
        <strain evidence="6">NRRL Y-64009</strain>
    </source>
</reference>
<evidence type="ECO:0000313" key="7">
    <source>
        <dbReference type="Proteomes" id="UP001217417"/>
    </source>
</evidence>
<sequence length="141" mass="15419">MAKGGEMKPEYRLLPLLVGSSLVPIGLLWYGWTVGKAHWIVPIIGTMFIGVGMITVFMPVNTYLVDAFTTYAASATAANTVLRSLGGALLPLCGRRMYDALGIGWGNALLAFVALGLIPVIWCFLKYGEMIRTHPRFRLDL</sequence>
<feature type="transmembrane region" description="Helical" evidence="5">
    <location>
        <begin position="102"/>
        <end position="125"/>
    </location>
</feature>
<dbReference type="GeneID" id="80880342"/>
<dbReference type="Gene3D" id="1.20.1250.20">
    <property type="entry name" value="MFS general substrate transporter like domains"/>
    <property type="match status" value="1"/>
</dbReference>
<feature type="transmembrane region" description="Helical" evidence="5">
    <location>
        <begin position="12"/>
        <end position="32"/>
    </location>
</feature>
<feature type="transmembrane region" description="Helical" evidence="5">
    <location>
        <begin position="38"/>
        <end position="57"/>
    </location>
</feature>
<dbReference type="InterPro" id="IPR036259">
    <property type="entry name" value="MFS_trans_sf"/>
</dbReference>
<dbReference type="SUPFAM" id="SSF103473">
    <property type="entry name" value="MFS general substrate transporter"/>
    <property type="match status" value="1"/>
</dbReference>
<dbReference type="Proteomes" id="UP001217417">
    <property type="component" value="Unassembled WGS sequence"/>
</dbReference>
<dbReference type="PANTHER" id="PTHR23502:SF153">
    <property type="entry name" value="MULTIDRUG TRANSPORTER, PUTATIVE (AFU_ORTHOLOGUE AFUA_7G00230)-RELATED"/>
    <property type="match status" value="1"/>
</dbReference>
<keyword evidence="7" id="KW-1185">Reference proteome</keyword>
<gene>
    <name evidence="6" type="ORF">POJ06DRAFT_200093</name>
</gene>
<keyword evidence="3 5" id="KW-1133">Transmembrane helix</keyword>
<keyword evidence="4 5" id="KW-0472">Membrane</keyword>
<dbReference type="GO" id="GO:0016020">
    <property type="term" value="C:membrane"/>
    <property type="evidence" value="ECO:0007669"/>
    <property type="project" value="UniProtKB-SubCell"/>
</dbReference>
<accession>A0AAD7QP96</accession>
<keyword evidence="2 5" id="KW-0812">Transmembrane</keyword>
<evidence type="ECO:0000256" key="4">
    <source>
        <dbReference type="ARBA" id="ARBA00023136"/>
    </source>
</evidence>
<evidence type="ECO:0000256" key="2">
    <source>
        <dbReference type="ARBA" id="ARBA00022692"/>
    </source>
</evidence>
<evidence type="ECO:0000256" key="3">
    <source>
        <dbReference type="ARBA" id="ARBA00022989"/>
    </source>
</evidence>
<organism evidence="6 7">
    <name type="scientific">Lipomyces tetrasporus</name>
    <dbReference type="NCBI Taxonomy" id="54092"/>
    <lineage>
        <taxon>Eukaryota</taxon>
        <taxon>Fungi</taxon>
        <taxon>Dikarya</taxon>
        <taxon>Ascomycota</taxon>
        <taxon>Saccharomycotina</taxon>
        <taxon>Lipomycetes</taxon>
        <taxon>Lipomycetales</taxon>
        <taxon>Lipomycetaceae</taxon>
        <taxon>Lipomyces</taxon>
    </lineage>
</organism>
<dbReference type="AlphaFoldDB" id="A0AAD7QP96"/>
<dbReference type="EMBL" id="JARPMG010000008">
    <property type="protein sequence ID" value="KAJ8098974.1"/>
    <property type="molecule type" value="Genomic_DNA"/>
</dbReference>
<comment type="subcellular location">
    <subcellularLocation>
        <location evidence="1">Membrane</location>
        <topology evidence="1">Multi-pass membrane protein</topology>
    </subcellularLocation>
</comment>